<feature type="domain" description="Carboxyltransferase" evidence="4">
    <location>
        <begin position="1"/>
        <end position="186"/>
    </location>
</feature>
<evidence type="ECO:0000256" key="1">
    <source>
        <dbReference type="ARBA" id="ARBA00022741"/>
    </source>
</evidence>
<dbReference type="Gene3D" id="2.40.100.10">
    <property type="entry name" value="Cyclophilin-like"/>
    <property type="match status" value="1"/>
</dbReference>
<dbReference type="PANTHER" id="PTHR34698:SF2">
    <property type="entry name" value="5-OXOPROLINASE SUBUNIT B"/>
    <property type="match status" value="1"/>
</dbReference>
<keyword evidence="1" id="KW-0547">Nucleotide-binding</keyword>
<dbReference type="PANTHER" id="PTHR34698">
    <property type="entry name" value="5-OXOPROLINASE SUBUNIT B"/>
    <property type="match status" value="1"/>
</dbReference>
<organism evidence="5 6">
    <name type="scientific">Dactylosporangium darangshiense</name>
    <dbReference type="NCBI Taxonomy" id="579108"/>
    <lineage>
        <taxon>Bacteria</taxon>
        <taxon>Bacillati</taxon>
        <taxon>Actinomycetota</taxon>
        <taxon>Actinomycetes</taxon>
        <taxon>Micromonosporales</taxon>
        <taxon>Micromonosporaceae</taxon>
        <taxon>Dactylosporangium</taxon>
    </lineage>
</organism>
<keyword evidence="2 5" id="KW-0378">Hydrolase</keyword>
<sequence length="197" mass="20762">MQLRPVGADALLIEVDTPLDWFAALDAERAAGRLSVVDIVPGARTVLLDGVTDPAALAARLRDWSIDPAAVPHEPTLVVDVIFDGIDLPFVAAHTGTTVASVVEVLTGTELTVAFCGFAPGFAYLSGLPWNVPRLGTPRTRVPAGSVALAAEFAGIYPTPSPGGWRIVGHSSAELFRVDREPPALFTPGRTVRFRSA</sequence>
<dbReference type="RefSeq" id="WP_345120470.1">
    <property type="nucleotide sequence ID" value="NZ_BAABAT010000001.1"/>
</dbReference>
<gene>
    <name evidence="5" type="ORF">GCM10022255_003810</name>
</gene>
<evidence type="ECO:0000259" key="4">
    <source>
        <dbReference type="SMART" id="SM00796"/>
    </source>
</evidence>
<proteinExistence type="predicted"/>
<reference evidence="6" key="1">
    <citation type="journal article" date="2019" name="Int. J. Syst. Evol. Microbiol.">
        <title>The Global Catalogue of Microorganisms (GCM) 10K type strain sequencing project: providing services to taxonomists for standard genome sequencing and annotation.</title>
        <authorList>
            <consortium name="The Broad Institute Genomics Platform"/>
            <consortium name="The Broad Institute Genome Sequencing Center for Infectious Disease"/>
            <person name="Wu L."/>
            <person name="Ma J."/>
        </authorList>
    </citation>
    <scope>NUCLEOTIDE SEQUENCE [LARGE SCALE GENOMIC DNA]</scope>
    <source>
        <strain evidence="6">JCM 17441</strain>
    </source>
</reference>
<keyword evidence="6" id="KW-1185">Reference proteome</keyword>
<evidence type="ECO:0000313" key="5">
    <source>
        <dbReference type="EMBL" id="GAA4243692.1"/>
    </source>
</evidence>
<dbReference type="Pfam" id="PF02682">
    <property type="entry name" value="CT_C_D"/>
    <property type="match status" value="1"/>
</dbReference>
<dbReference type="EMBL" id="BAABAT010000001">
    <property type="protein sequence ID" value="GAA4243692.1"/>
    <property type="molecule type" value="Genomic_DNA"/>
</dbReference>
<dbReference type="InterPro" id="IPR029000">
    <property type="entry name" value="Cyclophilin-like_dom_sf"/>
</dbReference>
<evidence type="ECO:0000256" key="3">
    <source>
        <dbReference type="ARBA" id="ARBA00022840"/>
    </source>
</evidence>
<dbReference type="Proteomes" id="UP001500620">
    <property type="component" value="Unassembled WGS sequence"/>
</dbReference>
<comment type="caution">
    <text evidence="5">The sequence shown here is derived from an EMBL/GenBank/DDBJ whole genome shotgun (WGS) entry which is preliminary data.</text>
</comment>
<keyword evidence="3" id="KW-0067">ATP-binding</keyword>
<dbReference type="SUPFAM" id="SSF50891">
    <property type="entry name" value="Cyclophilin-like"/>
    <property type="match status" value="1"/>
</dbReference>
<evidence type="ECO:0000313" key="6">
    <source>
        <dbReference type="Proteomes" id="UP001500620"/>
    </source>
</evidence>
<name>A0ABP8CVA0_9ACTN</name>
<dbReference type="SMART" id="SM00796">
    <property type="entry name" value="AHS1"/>
    <property type="match status" value="1"/>
</dbReference>
<dbReference type="GO" id="GO:0016787">
    <property type="term" value="F:hydrolase activity"/>
    <property type="evidence" value="ECO:0007669"/>
    <property type="project" value="UniProtKB-KW"/>
</dbReference>
<protein>
    <submittedName>
        <fullName evidence="5">Allophanate hydrolase subunit 1</fullName>
    </submittedName>
</protein>
<dbReference type="Gene3D" id="3.30.1360.40">
    <property type="match status" value="1"/>
</dbReference>
<dbReference type="InterPro" id="IPR003833">
    <property type="entry name" value="CT_C_D"/>
</dbReference>
<evidence type="ECO:0000256" key="2">
    <source>
        <dbReference type="ARBA" id="ARBA00022801"/>
    </source>
</evidence>
<dbReference type="InterPro" id="IPR010016">
    <property type="entry name" value="PxpB"/>
</dbReference>
<accession>A0ABP8CVA0</accession>